<evidence type="ECO:0000256" key="1">
    <source>
        <dbReference type="ARBA" id="ARBA00004442"/>
    </source>
</evidence>
<accession>A0A949WUJ3</accession>
<dbReference type="InterPro" id="IPR051906">
    <property type="entry name" value="TolC-like"/>
</dbReference>
<proteinExistence type="predicted"/>
<evidence type="ECO:0000256" key="2">
    <source>
        <dbReference type="ARBA" id="ARBA00022452"/>
    </source>
</evidence>
<dbReference type="Proteomes" id="UP000694308">
    <property type="component" value="Unassembled WGS sequence"/>
</dbReference>
<keyword evidence="9" id="KW-1185">Reference proteome</keyword>
<evidence type="ECO:0000313" key="8">
    <source>
        <dbReference type="EMBL" id="MBV7272647.1"/>
    </source>
</evidence>
<name>A0A949WUJ3_9CLOT</name>
<dbReference type="PANTHER" id="PTHR30026:SF20">
    <property type="entry name" value="OUTER MEMBRANE PROTEIN TOLC"/>
    <property type="match status" value="1"/>
</dbReference>
<reference evidence="8" key="1">
    <citation type="submission" date="2020-12" db="EMBL/GenBank/DDBJ databases">
        <title>Clostridium thailandense sp. nov., a novel acetogenic bacterium isolated from peat land soil in Thailand.</title>
        <authorList>
            <person name="Chaikitkaew S."/>
            <person name="Birkeland N.K."/>
        </authorList>
    </citation>
    <scope>NUCLEOTIDE SEQUENCE</scope>
    <source>
        <strain evidence="8">PL3</strain>
    </source>
</reference>
<keyword evidence="4" id="KW-0472">Membrane</keyword>
<keyword evidence="5" id="KW-0998">Cell outer membrane</keyword>
<keyword evidence="6" id="KW-0175">Coiled coil</keyword>
<dbReference type="GO" id="GO:1990281">
    <property type="term" value="C:efflux pump complex"/>
    <property type="evidence" value="ECO:0007669"/>
    <property type="project" value="TreeGrafter"/>
</dbReference>
<evidence type="ECO:0000256" key="4">
    <source>
        <dbReference type="ARBA" id="ARBA00023136"/>
    </source>
</evidence>
<dbReference type="PANTHER" id="PTHR30026">
    <property type="entry name" value="OUTER MEMBRANE PROTEIN TOLC"/>
    <property type="match status" value="1"/>
</dbReference>
<feature type="coiled-coil region" evidence="6">
    <location>
        <begin position="135"/>
        <end position="200"/>
    </location>
</feature>
<comment type="caution">
    <text evidence="8">The sequence shown here is derived from an EMBL/GenBank/DDBJ whole genome shotgun (WGS) entry which is preliminary data.</text>
</comment>
<evidence type="ECO:0000256" key="6">
    <source>
        <dbReference type="SAM" id="Coils"/>
    </source>
</evidence>
<organism evidence="8 9">
    <name type="scientific">Clostridium thailandense</name>
    <dbReference type="NCBI Taxonomy" id="2794346"/>
    <lineage>
        <taxon>Bacteria</taxon>
        <taxon>Bacillati</taxon>
        <taxon>Bacillota</taxon>
        <taxon>Clostridia</taxon>
        <taxon>Eubacteriales</taxon>
        <taxon>Clostridiaceae</taxon>
        <taxon>Clostridium</taxon>
    </lineage>
</organism>
<sequence length="396" mass="44523">MKRLKLLCISAAMATTLFSSTVFAAGVSVPSSLDVDTVINMAIDNSYSIKKIDIGIKKAQNSYNDALRNASSYSAKIPYTQGDTKLSLIKARDFTQLEYKYSIFQYTNVKDVAKNQLKLGVYQVYLGLMNLKEGLDLEKQNFSNVQQQYEKAKLQLSLGQISPVDLKSSEAAYVAEQATLNKLQRQYDALIKQLNQLVGVDVSSEADELLSKDIITTTNGDATSMLASLVTPKTYSEYLKDALTNRVELRNDNENINVKKLEFDSVRSAFPYNYMAQYKMYKYPIDEAQNKLDTDKVDISIEINTLYNDLQNQIKKLEPEQKKYYSAKRTYDKASQSYNLGLISKIDFDKAQIGLKNEENTIKSIQRDIWLAQTKLSYASNLGADASSLTSQSGSN</sequence>
<dbReference type="RefSeq" id="WP_218319683.1">
    <property type="nucleotide sequence ID" value="NZ_JAEEGC010000028.1"/>
</dbReference>
<dbReference type="EMBL" id="JAEEGC010000028">
    <property type="protein sequence ID" value="MBV7272647.1"/>
    <property type="molecule type" value="Genomic_DNA"/>
</dbReference>
<evidence type="ECO:0000256" key="3">
    <source>
        <dbReference type="ARBA" id="ARBA00022692"/>
    </source>
</evidence>
<feature type="signal peptide" evidence="7">
    <location>
        <begin position="1"/>
        <end position="24"/>
    </location>
</feature>
<feature type="chain" id="PRO_5037476210" evidence="7">
    <location>
        <begin position="25"/>
        <end position="396"/>
    </location>
</feature>
<evidence type="ECO:0000313" key="9">
    <source>
        <dbReference type="Proteomes" id="UP000694308"/>
    </source>
</evidence>
<dbReference type="GO" id="GO:0009279">
    <property type="term" value="C:cell outer membrane"/>
    <property type="evidence" value="ECO:0007669"/>
    <property type="project" value="UniProtKB-SubCell"/>
</dbReference>
<evidence type="ECO:0000256" key="5">
    <source>
        <dbReference type="ARBA" id="ARBA00023237"/>
    </source>
</evidence>
<comment type="subcellular location">
    <subcellularLocation>
        <location evidence="1">Cell outer membrane</location>
    </subcellularLocation>
</comment>
<keyword evidence="3" id="KW-0812">Transmembrane</keyword>
<dbReference type="AlphaFoldDB" id="A0A949WUJ3"/>
<evidence type="ECO:0000256" key="7">
    <source>
        <dbReference type="SAM" id="SignalP"/>
    </source>
</evidence>
<keyword evidence="2" id="KW-1134">Transmembrane beta strand</keyword>
<dbReference type="GO" id="GO:0015288">
    <property type="term" value="F:porin activity"/>
    <property type="evidence" value="ECO:0007669"/>
    <property type="project" value="TreeGrafter"/>
</dbReference>
<gene>
    <name evidence="8" type="ORF">I6U48_06905</name>
</gene>
<keyword evidence="7" id="KW-0732">Signal</keyword>
<dbReference type="GO" id="GO:0015562">
    <property type="term" value="F:efflux transmembrane transporter activity"/>
    <property type="evidence" value="ECO:0007669"/>
    <property type="project" value="InterPro"/>
</dbReference>
<protein>
    <submittedName>
        <fullName evidence="8">TolC family protein</fullName>
    </submittedName>
</protein>